<dbReference type="EMBL" id="JAGRRH010000002">
    <property type="protein sequence ID" value="KAG7373186.1"/>
    <property type="molecule type" value="Genomic_DNA"/>
</dbReference>
<evidence type="ECO:0000256" key="2">
    <source>
        <dbReference type="SAM" id="Phobius"/>
    </source>
</evidence>
<dbReference type="Proteomes" id="UP000693970">
    <property type="component" value="Unassembled WGS sequence"/>
</dbReference>
<protein>
    <submittedName>
        <fullName evidence="3">Uncharacterized protein</fullName>
    </submittedName>
</protein>
<keyword evidence="2" id="KW-1133">Transmembrane helix</keyword>
<accession>A0A9K3M6U2</accession>
<keyword evidence="4" id="KW-1185">Reference proteome</keyword>
<organism evidence="3 4">
    <name type="scientific">Nitzschia inconspicua</name>
    <dbReference type="NCBI Taxonomy" id="303405"/>
    <lineage>
        <taxon>Eukaryota</taxon>
        <taxon>Sar</taxon>
        <taxon>Stramenopiles</taxon>
        <taxon>Ochrophyta</taxon>
        <taxon>Bacillariophyta</taxon>
        <taxon>Bacillariophyceae</taxon>
        <taxon>Bacillariophycidae</taxon>
        <taxon>Bacillariales</taxon>
        <taxon>Bacillariaceae</taxon>
        <taxon>Nitzschia</taxon>
    </lineage>
</organism>
<evidence type="ECO:0000313" key="3">
    <source>
        <dbReference type="EMBL" id="KAG7373186.1"/>
    </source>
</evidence>
<feature type="compositionally biased region" description="Polar residues" evidence="1">
    <location>
        <begin position="215"/>
        <end position="225"/>
    </location>
</feature>
<comment type="caution">
    <text evidence="3">The sequence shown here is derived from an EMBL/GenBank/DDBJ whole genome shotgun (WGS) entry which is preliminary data.</text>
</comment>
<gene>
    <name evidence="3" type="ORF">IV203_033910</name>
</gene>
<reference evidence="3" key="1">
    <citation type="journal article" date="2021" name="Sci. Rep.">
        <title>Diploid genomic architecture of Nitzschia inconspicua, an elite biomass production diatom.</title>
        <authorList>
            <person name="Oliver A."/>
            <person name="Podell S."/>
            <person name="Pinowska A."/>
            <person name="Traller J.C."/>
            <person name="Smith S.R."/>
            <person name="McClure R."/>
            <person name="Beliaev A."/>
            <person name="Bohutskyi P."/>
            <person name="Hill E.A."/>
            <person name="Rabines A."/>
            <person name="Zheng H."/>
            <person name="Allen L.Z."/>
            <person name="Kuo A."/>
            <person name="Grigoriev I.V."/>
            <person name="Allen A.E."/>
            <person name="Hazlebeck D."/>
            <person name="Allen E.E."/>
        </authorList>
    </citation>
    <scope>NUCLEOTIDE SEQUENCE</scope>
    <source>
        <strain evidence="3">Hildebrandi</strain>
    </source>
</reference>
<feature type="compositionally biased region" description="Basic and acidic residues" evidence="1">
    <location>
        <begin position="202"/>
        <end position="213"/>
    </location>
</feature>
<name>A0A9K3M6U2_9STRA</name>
<keyword evidence="2" id="KW-0472">Membrane</keyword>
<dbReference type="AlphaFoldDB" id="A0A9K3M6U2"/>
<reference evidence="3" key="2">
    <citation type="submission" date="2021-04" db="EMBL/GenBank/DDBJ databases">
        <authorList>
            <person name="Podell S."/>
        </authorList>
    </citation>
    <scope>NUCLEOTIDE SEQUENCE</scope>
    <source>
        <strain evidence="3">Hildebrandi</strain>
    </source>
</reference>
<keyword evidence="2" id="KW-0812">Transmembrane</keyword>
<feature type="region of interest" description="Disordered" evidence="1">
    <location>
        <begin position="202"/>
        <end position="232"/>
    </location>
</feature>
<evidence type="ECO:0000256" key="1">
    <source>
        <dbReference type="SAM" id="MobiDB-lite"/>
    </source>
</evidence>
<evidence type="ECO:0000313" key="4">
    <source>
        <dbReference type="Proteomes" id="UP000693970"/>
    </source>
</evidence>
<sequence length="232" mass="26644">MNAPDKVLGEDETDIIEGSYREKMSIWSKISIWSFFTEKLQLFHRLETPKKLYNIDDAQGLRPFLTKWTWSLESLYCNPRSKQFIAIIDGPGAVTRNQVLSSLSCSILGAVLTTLLVVSFLIWFGLTWWILLFAVIVSLLLIYLIVHRVRKTVSIIFRVNKQKEDFQADDKFTAWFLNSNEQNKTAVLDTINDVEDPDEQIEGRMNDVGDADPKQNPSIDATSGEVNRRRLL</sequence>
<feature type="transmembrane region" description="Helical" evidence="2">
    <location>
        <begin position="128"/>
        <end position="146"/>
    </location>
</feature>
<proteinExistence type="predicted"/>
<feature type="transmembrane region" description="Helical" evidence="2">
    <location>
        <begin position="99"/>
        <end position="122"/>
    </location>
</feature>